<sequence length="150" mass="15156">MIQTLVLALVASAIASPHPPSWGQPQRPYCSDGGQLHCCAATFNGGLAPIKALSNLACYDLTPATVNCIIAEDSGPCTGTYSCCQVNDLVPVAGLFCSPPPGGCVGEESNGACTDLVNNRNGFRAGQCSADDITDMRNGLGLGPLAGGGL</sequence>
<evidence type="ECO:0000313" key="3">
    <source>
        <dbReference type="Proteomes" id="UP000070133"/>
    </source>
</evidence>
<comment type="caution">
    <text evidence="2">The sequence shown here is derived from an EMBL/GenBank/DDBJ whole genome shotgun (WGS) entry which is preliminary data.</text>
</comment>
<evidence type="ECO:0008006" key="4">
    <source>
        <dbReference type="Google" id="ProtNLM"/>
    </source>
</evidence>
<dbReference type="OrthoDB" id="9979678at2759"/>
<dbReference type="EMBL" id="LFZN01000104">
    <property type="protein sequence ID" value="KXS98856.1"/>
    <property type="molecule type" value="Genomic_DNA"/>
</dbReference>
<feature type="signal peptide" evidence="1">
    <location>
        <begin position="1"/>
        <end position="23"/>
    </location>
</feature>
<reference evidence="2 3" key="1">
    <citation type="submission" date="2015-07" db="EMBL/GenBank/DDBJ databases">
        <title>Comparative genomics of the Sigatoka disease complex on banana suggests a link between parallel evolutionary changes in Pseudocercospora fijiensis and Pseudocercospora eumusae and increased virulence on the banana host.</title>
        <authorList>
            <person name="Chang T.-C."/>
            <person name="Salvucci A."/>
            <person name="Crous P.W."/>
            <person name="Stergiopoulos I."/>
        </authorList>
    </citation>
    <scope>NUCLEOTIDE SEQUENCE [LARGE SCALE GENOMIC DNA]</scope>
    <source>
        <strain evidence="2 3">CBS 114824</strain>
    </source>
</reference>
<dbReference type="AlphaFoldDB" id="A0A139H8S8"/>
<organism evidence="2 3">
    <name type="scientific">Pseudocercospora eumusae</name>
    <dbReference type="NCBI Taxonomy" id="321146"/>
    <lineage>
        <taxon>Eukaryota</taxon>
        <taxon>Fungi</taxon>
        <taxon>Dikarya</taxon>
        <taxon>Ascomycota</taxon>
        <taxon>Pezizomycotina</taxon>
        <taxon>Dothideomycetes</taxon>
        <taxon>Dothideomycetidae</taxon>
        <taxon>Mycosphaerellales</taxon>
        <taxon>Mycosphaerellaceae</taxon>
        <taxon>Pseudocercospora</taxon>
    </lineage>
</organism>
<accession>A0A139H8S8</accession>
<proteinExistence type="predicted"/>
<keyword evidence="3" id="KW-1185">Reference proteome</keyword>
<dbReference type="Proteomes" id="UP000070133">
    <property type="component" value="Unassembled WGS sequence"/>
</dbReference>
<name>A0A139H8S8_9PEZI</name>
<protein>
    <recommendedName>
        <fullName evidence="4">Hydrophobin</fullName>
    </recommendedName>
</protein>
<gene>
    <name evidence="2" type="ORF">AC578_10834</name>
</gene>
<evidence type="ECO:0000256" key="1">
    <source>
        <dbReference type="SAM" id="SignalP"/>
    </source>
</evidence>
<evidence type="ECO:0000313" key="2">
    <source>
        <dbReference type="EMBL" id="KXS98856.1"/>
    </source>
</evidence>
<feature type="chain" id="PRO_5007806366" description="Hydrophobin" evidence="1">
    <location>
        <begin position="24"/>
        <end position="150"/>
    </location>
</feature>
<keyword evidence="1" id="KW-0732">Signal</keyword>